<evidence type="ECO:0000313" key="1">
    <source>
        <dbReference type="EMBL" id="MDP9907661.1"/>
    </source>
</evidence>
<organism evidence="1 4">
    <name type="scientific">Arthrobacter bambusae</name>
    <dbReference type="NCBI Taxonomy" id="1338426"/>
    <lineage>
        <taxon>Bacteria</taxon>
        <taxon>Bacillati</taxon>
        <taxon>Actinomycetota</taxon>
        <taxon>Actinomycetes</taxon>
        <taxon>Micrococcales</taxon>
        <taxon>Micrococcaceae</taxon>
        <taxon>Arthrobacter</taxon>
    </lineage>
</organism>
<protein>
    <submittedName>
        <fullName evidence="1">Uncharacterized protein</fullName>
    </submittedName>
</protein>
<keyword evidence="3" id="KW-1185">Reference proteome</keyword>
<comment type="caution">
    <text evidence="1">The sequence shown here is derived from an EMBL/GenBank/DDBJ whole genome shotgun (WGS) entry which is preliminary data.</text>
</comment>
<accession>A0AAW8DMV7</accession>
<dbReference type="EMBL" id="JAUSTF010000022">
    <property type="protein sequence ID" value="MDQ0183278.1"/>
    <property type="molecule type" value="Genomic_DNA"/>
</dbReference>
<dbReference type="Proteomes" id="UP001230951">
    <property type="component" value="Unassembled WGS sequence"/>
</dbReference>
<evidence type="ECO:0000313" key="4">
    <source>
        <dbReference type="Proteomes" id="UP001242995"/>
    </source>
</evidence>
<name>A0AAW8DMV7_9MICC</name>
<dbReference type="RefSeq" id="WP_284990221.1">
    <property type="nucleotide sequence ID" value="NZ_JAUSRG010000024.1"/>
</dbReference>
<gene>
    <name evidence="1" type="ORF">J2S90_004656</name>
    <name evidence="2" type="ORF">J2S93_004738</name>
</gene>
<evidence type="ECO:0000313" key="3">
    <source>
        <dbReference type="Proteomes" id="UP001230951"/>
    </source>
</evidence>
<dbReference type="AlphaFoldDB" id="A0AAW8DMV7"/>
<evidence type="ECO:0000313" key="2">
    <source>
        <dbReference type="EMBL" id="MDQ0183278.1"/>
    </source>
</evidence>
<sequence length="176" mass="17357">MATPSKSHRLRSLLTVAGVAAALFVVPGGTGTTDASWSASEVGSGTLNALTIPPPVMIGPCTLSPGVAGTSPVITVNWRFPAGTAYAAPANVNYYVANGGLLPNLTGVVLGTNLSTTGPVGGVYTTQFKSGVLGGLLGGSYGVYLQTKDGSGWVSSLATANASMGLAGANPVCTVQ</sequence>
<dbReference type="EMBL" id="JAUSRG010000024">
    <property type="protein sequence ID" value="MDP9907661.1"/>
    <property type="molecule type" value="Genomic_DNA"/>
</dbReference>
<reference evidence="1 3" key="1">
    <citation type="submission" date="2023-07" db="EMBL/GenBank/DDBJ databases">
        <title>Sorghum-associated microbial communities from plants grown in Nebraska, USA.</title>
        <authorList>
            <person name="Schachtman D."/>
        </authorList>
    </citation>
    <scope>NUCLEOTIDE SEQUENCE</scope>
    <source>
        <strain evidence="1">DS1006</strain>
        <strain evidence="2 3">DS1016</strain>
    </source>
</reference>
<proteinExistence type="predicted"/>
<dbReference type="Proteomes" id="UP001242995">
    <property type="component" value="Unassembled WGS sequence"/>
</dbReference>